<dbReference type="InParanoid" id="B9SAU2"/>
<dbReference type="GO" id="GO:0046910">
    <property type="term" value="F:pectinesterase inhibitor activity"/>
    <property type="evidence" value="ECO:0000318"/>
    <property type="project" value="GO_Central"/>
</dbReference>
<feature type="domain" description="Pectinesterase inhibitor" evidence="5">
    <location>
        <begin position="23"/>
        <end position="169"/>
    </location>
</feature>
<feature type="chain" id="PRO_5002889177" evidence="4">
    <location>
        <begin position="25"/>
        <end position="179"/>
    </location>
</feature>
<keyword evidence="7" id="KW-1185">Reference proteome</keyword>
<dbReference type="EMBL" id="EQ973909">
    <property type="protein sequence ID" value="EEF39296.1"/>
    <property type="molecule type" value="Genomic_DNA"/>
</dbReference>
<evidence type="ECO:0000256" key="1">
    <source>
        <dbReference type="ARBA" id="ARBA00022729"/>
    </source>
</evidence>
<dbReference type="CDD" id="cd15801">
    <property type="entry name" value="PMEI-like_1"/>
    <property type="match status" value="1"/>
</dbReference>
<dbReference type="SMART" id="SM00856">
    <property type="entry name" value="PMEI"/>
    <property type="match status" value="1"/>
</dbReference>
<keyword evidence="1 4" id="KW-0732">Signal</keyword>
<feature type="signal peptide" evidence="4">
    <location>
        <begin position="1"/>
        <end position="24"/>
    </location>
</feature>
<dbReference type="SUPFAM" id="SSF101148">
    <property type="entry name" value="Plant invertase/pectin methylesterase inhibitor"/>
    <property type="match status" value="1"/>
</dbReference>
<dbReference type="Proteomes" id="UP000008311">
    <property type="component" value="Unassembled WGS sequence"/>
</dbReference>
<proteinExistence type="inferred from homology"/>
<dbReference type="NCBIfam" id="TIGR01614">
    <property type="entry name" value="PME_inhib"/>
    <property type="match status" value="1"/>
</dbReference>
<evidence type="ECO:0000256" key="4">
    <source>
        <dbReference type="SAM" id="SignalP"/>
    </source>
</evidence>
<evidence type="ECO:0000313" key="7">
    <source>
        <dbReference type="Proteomes" id="UP000008311"/>
    </source>
</evidence>
<name>B9SAU2_RICCO</name>
<dbReference type="eggNOG" id="ENOG502S5CS">
    <property type="taxonomic scope" value="Eukaryota"/>
</dbReference>
<accession>B9SAU2</accession>
<dbReference type="InterPro" id="IPR006501">
    <property type="entry name" value="Pectinesterase_inhib_dom"/>
</dbReference>
<gene>
    <name evidence="6" type="ORF">RCOM_1178850</name>
</gene>
<evidence type="ECO:0000256" key="3">
    <source>
        <dbReference type="ARBA" id="ARBA00038471"/>
    </source>
</evidence>
<sequence>MKPATSFFFLFSLVVSLFPHPNFAASLVEQVCERTHSKDNCVASFGSSPDSKQANLQQLGIIALKLASENATDTSLQIKKLLSDKSLGPATEQALTDCYDQYVDANAQLADSVAALLANASRDVYTWVSAAIASAQSCEDGLKQSGGQDSVLKQRNAMFRQLCNNVLAINKLLVKQSGR</sequence>
<dbReference type="PANTHER" id="PTHR35357:SF8">
    <property type="entry name" value="OS01G0111000 PROTEIN"/>
    <property type="match status" value="1"/>
</dbReference>
<keyword evidence="2" id="KW-1015">Disulfide bond</keyword>
<evidence type="ECO:0000313" key="6">
    <source>
        <dbReference type="EMBL" id="EEF39296.1"/>
    </source>
</evidence>
<evidence type="ECO:0000256" key="2">
    <source>
        <dbReference type="ARBA" id="ARBA00023157"/>
    </source>
</evidence>
<dbReference type="PANTHER" id="PTHR35357">
    <property type="entry name" value="OS02G0537100 PROTEIN"/>
    <property type="match status" value="1"/>
</dbReference>
<reference evidence="7" key="1">
    <citation type="journal article" date="2010" name="Nat. Biotechnol.">
        <title>Draft genome sequence of the oilseed species Ricinus communis.</title>
        <authorList>
            <person name="Chan A.P."/>
            <person name="Crabtree J."/>
            <person name="Zhao Q."/>
            <person name="Lorenzi H."/>
            <person name="Orvis J."/>
            <person name="Puiu D."/>
            <person name="Melake-Berhan A."/>
            <person name="Jones K.M."/>
            <person name="Redman J."/>
            <person name="Chen G."/>
            <person name="Cahoon E.B."/>
            <person name="Gedil M."/>
            <person name="Stanke M."/>
            <person name="Haas B.J."/>
            <person name="Wortman J.R."/>
            <person name="Fraser-Liggett C.M."/>
            <person name="Ravel J."/>
            <person name="Rabinowicz P.D."/>
        </authorList>
    </citation>
    <scope>NUCLEOTIDE SEQUENCE [LARGE SCALE GENOMIC DNA]</scope>
    <source>
        <strain evidence="7">cv. Hale</strain>
    </source>
</reference>
<dbReference type="InterPro" id="IPR035513">
    <property type="entry name" value="Invertase/methylesterase_inhib"/>
</dbReference>
<dbReference type="GO" id="GO:0030599">
    <property type="term" value="F:pectinesterase activity"/>
    <property type="evidence" value="ECO:0000318"/>
    <property type="project" value="GO_Central"/>
</dbReference>
<organism evidence="6 7">
    <name type="scientific">Ricinus communis</name>
    <name type="common">Castor bean</name>
    <dbReference type="NCBI Taxonomy" id="3988"/>
    <lineage>
        <taxon>Eukaryota</taxon>
        <taxon>Viridiplantae</taxon>
        <taxon>Streptophyta</taxon>
        <taxon>Embryophyta</taxon>
        <taxon>Tracheophyta</taxon>
        <taxon>Spermatophyta</taxon>
        <taxon>Magnoliopsida</taxon>
        <taxon>eudicotyledons</taxon>
        <taxon>Gunneridae</taxon>
        <taxon>Pentapetalae</taxon>
        <taxon>rosids</taxon>
        <taxon>fabids</taxon>
        <taxon>Malpighiales</taxon>
        <taxon>Euphorbiaceae</taxon>
        <taxon>Acalyphoideae</taxon>
        <taxon>Acalypheae</taxon>
        <taxon>Ricinus</taxon>
    </lineage>
</organism>
<protein>
    <submittedName>
        <fullName evidence="6">Pectinesterase inhibitor, putative</fullName>
    </submittedName>
</protein>
<dbReference type="OrthoDB" id="841681at2759"/>
<dbReference type="Pfam" id="PF04043">
    <property type="entry name" value="PMEI"/>
    <property type="match status" value="1"/>
</dbReference>
<dbReference type="Gene3D" id="1.20.140.40">
    <property type="entry name" value="Invertase/pectin methylesterase inhibitor family protein"/>
    <property type="match status" value="1"/>
</dbReference>
<dbReference type="STRING" id="3988.B9SAU2"/>
<dbReference type="FunCoup" id="B9SAU2">
    <property type="interactions" value="59"/>
</dbReference>
<evidence type="ECO:0000259" key="5">
    <source>
        <dbReference type="SMART" id="SM00856"/>
    </source>
</evidence>
<dbReference type="AlphaFoldDB" id="B9SAU2"/>
<comment type="similarity">
    <text evidence="3">Belongs to the PMEI family.</text>
</comment>
<dbReference type="KEGG" id="rcu:8259896"/>